<dbReference type="InterPro" id="IPR008972">
    <property type="entry name" value="Cupredoxin"/>
</dbReference>
<dbReference type="OrthoDB" id="2121828at2759"/>
<reference evidence="9" key="1">
    <citation type="submission" date="2014-03" db="EMBL/GenBank/DDBJ databases">
        <title>The Genome Sequence of Puccinia striiformis f. sp. tritici PST-78.</title>
        <authorList>
            <consortium name="The Broad Institute Genome Sequencing Platform"/>
            <person name="Cuomo C."/>
            <person name="Hulbert S."/>
            <person name="Chen X."/>
            <person name="Walker B."/>
            <person name="Young S.K."/>
            <person name="Zeng Q."/>
            <person name="Gargeya S."/>
            <person name="Fitzgerald M."/>
            <person name="Haas B."/>
            <person name="Abouelleil A."/>
            <person name="Alvarado L."/>
            <person name="Arachchi H.M."/>
            <person name="Berlin A.M."/>
            <person name="Chapman S.B."/>
            <person name="Goldberg J."/>
            <person name="Griggs A."/>
            <person name="Gujja S."/>
            <person name="Hansen M."/>
            <person name="Howarth C."/>
            <person name="Imamovic A."/>
            <person name="Larimer J."/>
            <person name="McCowan C."/>
            <person name="Montmayeur A."/>
            <person name="Murphy C."/>
            <person name="Neiman D."/>
            <person name="Pearson M."/>
            <person name="Priest M."/>
            <person name="Roberts A."/>
            <person name="Saif S."/>
            <person name="Shea T."/>
            <person name="Sisk P."/>
            <person name="Sykes S."/>
            <person name="Wortman J."/>
            <person name="Nusbaum C."/>
            <person name="Birren B."/>
        </authorList>
    </citation>
    <scope>NUCLEOTIDE SEQUENCE [LARGE SCALE GENOMIC DNA]</scope>
    <source>
        <strain evidence="9">race PST-78</strain>
    </source>
</reference>
<dbReference type="GO" id="GO:0005507">
    <property type="term" value="F:copper ion binding"/>
    <property type="evidence" value="ECO:0007669"/>
    <property type="project" value="InterPro"/>
</dbReference>
<dbReference type="Pfam" id="PF07731">
    <property type="entry name" value="Cu-oxidase_2"/>
    <property type="match status" value="1"/>
</dbReference>
<evidence type="ECO:0000256" key="2">
    <source>
        <dbReference type="ARBA" id="ARBA00023008"/>
    </source>
</evidence>
<dbReference type="EMBL" id="AJIL01000071">
    <property type="protein sequence ID" value="KNE97208.1"/>
    <property type="molecule type" value="Genomic_DNA"/>
</dbReference>
<feature type="domain" description="Plastocyanin-like" evidence="5">
    <location>
        <begin position="234"/>
        <end position="380"/>
    </location>
</feature>
<evidence type="ECO:0000259" key="5">
    <source>
        <dbReference type="Pfam" id="PF00394"/>
    </source>
</evidence>
<dbReference type="InterPro" id="IPR045087">
    <property type="entry name" value="Cu-oxidase_fam"/>
</dbReference>
<dbReference type="PANTHER" id="PTHR11709:SF414">
    <property type="entry name" value="ADR239WP"/>
    <property type="match status" value="1"/>
</dbReference>
<comment type="similarity">
    <text evidence="1">Belongs to the multicopper oxidase family.</text>
</comment>
<accession>A0A0L0VD40</accession>
<sequence length="640" mass="70875">MYLHLDLNDQNPFYLSVFLIGPLKSIPSSRLHILFVDNSSIHDHVELRVTKFPNPDPSTQTSPKYEAHPPGSPETTGPVQVNSPALVLEKTHSVTDVPKVRRFDWVVANRTAAFDGFTRNVFVINNQFPGPLIEANEGDTIVVNVKNELTVPLSIHWHGIYQRGTQWMDGVSGVTQCPQRPGTSFTYKFTVNDQFGTFWYHAHYGALLADGISGPLIVHSKRDPLVRGRDFDNDQIIFMNDWYHDPSTTVTRQLLSNKGYNGSLAAPSPNTALLNGVGFFNCEKYADGKPCKTNNNPLEIRVPPNQRSRLRLIHAGSHALFKVSIDDHPLEVIEADATPVQSSTSFHRVNLHNAERYSVILDTRADKEGASFYLRASMDTDCFAWLAPGMDTPEGNTALAVVRVSSKPLSMERDQTRIAMPKTKDWKDTLTGPCVDLDQTKLSPRINPKLNTNSLGRVYFNTSFGTIVDKAHKSPNNTLGRFFVDNTTWISRESDPLLPKVLSGGSGSVNTSEVATQTINKPGIWDVVINNLDQAIDHPIHLHGLDSCVVASGKGTLGESNLKSAHYHHDNPLCRDTHVVPGGSYLVMRIKADNPGAWIIHCHIDWHLAAGFAGLLLIQPDVLKQTVLPQANQGLCHRGR</sequence>
<evidence type="ECO:0000313" key="9">
    <source>
        <dbReference type="Proteomes" id="UP000054564"/>
    </source>
</evidence>
<dbReference type="CDD" id="cd13857">
    <property type="entry name" value="CuRO_1_Diphenol_Ox"/>
    <property type="match status" value="1"/>
</dbReference>
<name>A0A0L0VD40_9BASI</name>
<protein>
    <recommendedName>
        <fullName evidence="10">Laccase</fullName>
    </recommendedName>
</protein>
<dbReference type="Pfam" id="PF00394">
    <property type="entry name" value="Cu-oxidase"/>
    <property type="match status" value="1"/>
</dbReference>
<evidence type="ECO:0008006" key="10">
    <source>
        <dbReference type="Google" id="ProtNLM"/>
    </source>
</evidence>
<dbReference type="SUPFAM" id="SSF49503">
    <property type="entry name" value="Cupredoxins"/>
    <property type="match status" value="2"/>
</dbReference>
<keyword evidence="9" id="KW-1185">Reference proteome</keyword>
<dbReference type="Proteomes" id="UP000054564">
    <property type="component" value="Unassembled WGS sequence"/>
</dbReference>
<comment type="caution">
    <text evidence="8">The sequence shown here is derived from an EMBL/GenBank/DDBJ whole genome shotgun (WGS) entry which is preliminary data.</text>
</comment>
<organism evidence="8 9">
    <name type="scientific">Puccinia striiformis f. sp. tritici PST-78</name>
    <dbReference type="NCBI Taxonomy" id="1165861"/>
    <lineage>
        <taxon>Eukaryota</taxon>
        <taxon>Fungi</taxon>
        <taxon>Dikarya</taxon>
        <taxon>Basidiomycota</taxon>
        <taxon>Pucciniomycotina</taxon>
        <taxon>Pucciniomycetes</taxon>
        <taxon>Pucciniales</taxon>
        <taxon>Pucciniaceae</taxon>
        <taxon>Puccinia</taxon>
    </lineage>
</organism>
<dbReference type="STRING" id="1165861.A0A0L0VD40"/>
<evidence type="ECO:0000256" key="1">
    <source>
        <dbReference type="ARBA" id="ARBA00010609"/>
    </source>
</evidence>
<dbReference type="AlphaFoldDB" id="A0A0L0VD40"/>
<dbReference type="PANTHER" id="PTHR11709">
    <property type="entry name" value="MULTI-COPPER OXIDASE"/>
    <property type="match status" value="1"/>
</dbReference>
<evidence type="ECO:0000259" key="7">
    <source>
        <dbReference type="Pfam" id="PF07732"/>
    </source>
</evidence>
<dbReference type="Gene3D" id="2.60.40.420">
    <property type="entry name" value="Cupredoxins - blue copper proteins"/>
    <property type="match status" value="3"/>
</dbReference>
<dbReference type="InterPro" id="IPR001117">
    <property type="entry name" value="Cu-oxidase_2nd"/>
</dbReference>
<dbReference type="InterPro" id="IPR011706">
    <property type="entry name" value="Cu-oxidase_C"/>
</dbReference>
<evidence type="ECO:0000313" key="8">
    <source>
        <dbReference type="EMBL" id="KNE97208.1"/>
    </source>
</evidence>
<feature type="region of interest" description="Disordered" evidence="4">
    <location>
        <begin position="49"/>
        <end position="79"/>
    </location>
</feature>
<dbReference type="InterPro" id="IPR011707">
    <property type="entry name" value="Cu-oxidase-like_N"/>
</dbReference>
<feature type="domain" description="Plastocyanin-like" evidence="6">
    <location>
        <begin position="516"/>
        <end position="620"/>
    </location>
</feature>
<feature type="domain" description="Plastocyanin-like" evidence="7">
    <location>
        <begin position="108"/>
        <end position="222"/>
    </location>
</feature>
<dbReference type="CDD" id="cd13904">
    <property type="entry name" value="CuRO_3_Diphenol_Ox"/>
    <property type="match status" value="1"/>
</dbReference>
<keyword evidence="3" id="KW-0325">Glycoprotein</keyword>
<proteinExistence type="inferred from homology"/>
<evidence type="ECO:0000259" key="6">
    <source>
        <dbReference type="Pfam" id="PF07731"/>
    </source>
</evidence>
<evidence type="ECO:0000256" key="3">
    <source>
        <dbReference type="ARBA" id="ARBA00023180"/>
    </source>
</evidence>
<dbReference type="Pfam" id="PF07732">
    <property type="entry name" value="Cu-oxidase_3"/>
    <property type="match status" value="1"/>
</dbReference>
<evidence type="ECO:0000256" key="4">
    <source>
        <dbReference type="SAM" id="MobiDB-lite"/>
    </source>
</evidence>
<dbReference type="GO" id="GO:0016491">
    <property type="term" value="F:oxidoreductase activity"/>
    <property type="evidence" value="ECO:0007669"/>
    <property type="project" value="InterPro"/>
</dbReference>
<gene>
    <name evidence="8" type="ORF">PSTG_09470</name>
</gene>
<keyword evidence="2" id="KW-0186">Copper</keyword>